<dbReference type="Proteomes" id="UP000018201">
    <property type="component" value="Unassembled WGS sequence"/>
</dbReference>
<feature type="region of interest" description="Disordered" evidence="1">
    <location>
        <begin position="20"/>
        <end position="47"/>
    </location>
</feature>
<name>U6H5L8_9EIME</name>
<accession>U6H5L8</accession>
<protein>
    <submittedName>
        <fullName evidence="2">Uncharacterized protein</fullName>
    </submittedName>
</protein>
<reference evidence="2" key="2">
    <citation type="submission" date="2013-10" db="EMBL/GenBank/DDBJ databases">
        <authorList>
            <person name="Aslett M."/>
        </authorList>
    </citation>
    <scope>NUCLEOTIDE SEQUENCE [LARGE SCALE GENOMIC DNA]</scope>
    <source>
        <strain evidence="2">Houghton</strain>
    </source>
</reference>
<evidence type="ECO:0000313" key="3">
    <source>
        <dbReference type="Proteomes" id="UP000018201"/>
    </source>
</evidence>
<sequence>MSNAGPLDGSSLVWPSDAAEGMAREQRPVGVTAHVQQEGSSGGDGGQFSLYGLTSTSAQSGVHPFGRLEPPVVAGHHGESSIRRNSAEEAAALALLQLSAASRLRSSNTAASAGSLGSSRPHATLPEAWIEGESVQQQQMEAPAVSAQPTRPYASTSAGALFEQAFYDLPCLESHTILRGLSKARAFSVLHGAYTVMPFLWRAQRLLSLPTISSQELERLTDAAEHLVSHCIRYERRSVYTGTTSRAVLKLAQRFLILDAVFCTLQLLGESVVGGWWKEFASVMPHEVPPFGAPSFATEQRRFNAALALGLSEAIGCFKKGVRPPKDQVIWLKRMLFCSPFAPKPFRLYLLESAREVLERLC</sequence>
<evidence type="ECO:0000256" key="1">
    <source>
        <dbReference type="SAM" id="MobiDB-lite"/>
    </source>
</evidence>
<dbReference type="OrthoDB" id="347900at2759"/>
<keyword evidence="3" id="KW-1185">Reference proteome</keyword>
<organism evidence="2 3">
    <name type="scientific">Eimeria praecox</name>
    <dbReference type="NCBI Taxonomy" id="51316"/>
    <lineage>
        <taxon>Eukaryota</taxon>
        <taxon>Sar</taxon>
        <taxon>Alveolata</taxon>
        <taxon>Apicomplexa</taxon>
        <taxon>Conoidasida</taxon>
        <taxon>Coccidia</taxon>
        <taxon>Eucoccidiorida</taxon>
        <taxon>Eimeriorina</taxon>
        <taxon>Eimeriidae</taxon>
        <taxon>Eimeria</taxon>
    </lineage>
</organism>
<dbReference type="VEuPathDB" id="ToxoDB:EPH_0066310"/>
<dbReference type="AlphaFoldDB" id="U6H5L8"/>
<proteinExistence type="predicted"/>
<gene>
    <name evidence="2" type="ORF">EPH_0066310</name>
</gene>
<dbReference type="EMBL" id="HG708514">
    <property type="protein sequence ID" value="CDI87876.1"/>
    <property type="molecule type" value="Genomic_DNA"/>
</dbReference>
<evidence type="ECO:0000313" key="2">
    <source>
        <dbReference type="EMBL" id="CDI87876.1"/>
    </source>
</evidence>
<reference evidence="2" key="1">
    <citation type="submission" date="2013-10" db="EMBL/GenBank/DDBJ databases">
        <title>Genomic analysis of the causative agents of coccidiosis in chickens.</title>
        <authorList>
            <person name="Reid A.J."/>
            <person name="Blake D."/>
            <person name="Billington K."/>
            <person name="Browne H."/>
            <person name="Dunn M."/>
            <person name="Hung S."/>
            <person name="Kawahara F."/>
            <person name="Miranda-Saavedra D."/>
            <person name="Mourier T."/>
            <person name="Nagra H."/>
            <person name="Otto T.D."/>
            <person name="Rawlings N."/>
            <person name="Sanchez A."/>
            <person name="Sanders M."/>
            <person name="Subramaniam C."/>
            <person name="Tay Y."/>
            <person name="Dear P."/>
            <person name="Doerig C."/>
            <person name="Gruber A."/>
            <person name="Parkinson J."/>
            <person name="Shirley M."/>
            <person name="Wan K.L."/>
            <person name="Berriman M."/>
            <person name="Tomley F."/>
            <person name="Pain A."/>
        </authorList>
    </citation>
    <scope>NUCLEOTIDE SEQUENCE [LARGE SCALE GENOMIC DNA]</scope>
    <source>
        <strain evidence="2">Houghton</strain>
    </source>
</reference>